<accession>A0A552WS72</accession>
<gene>
    <name evidence="1" type="ORF">FJ693_08510</name>
</gene>
<name>A0A552WS72_9MICO</name>
<evidence type="ECO:0000313" key="1">
    <source>
        <dbReference type="EMBL" id="TRW45688.1"/>
    </source>
</evidence>
<keyword evidence="2" id="KW-1185">Reference proteome</keyword>
<dbReference type="Pfam" id="PF06897">
    <property type="entry name" value="DUF1269"/>
    <property type="match status" value="1"/>
</dbReference>
<comment type="caution">
    <text evidence="1">The sequence shown here is derived from an EMBL/GenBank/DDBJ whole genome shotgun (WGS) entry which is preliminary data.</text>
</comment>
<protein>
    <submittedName>
        <fullName evidence="1">DUF1269 domain-containing protein</fullName>
    </submittedName>
</protein>
<organism evidence="1 2">
    <name type="scientific">Georgenia yuyongxinii</name>
    <dbReference type="NCBI Taxonomy" id="2589797"/>
    <lineage>
        <taxon>Bacteria</taxon>
        <taxon>Bacillati</taxon>
        <taxon>Actinomycetota</taxon>
        <taxon>Actinomycetes</taxon>
        <taxon>Micrococcales</taxon>
        <taxon>Bogoriellaceae</taxon>
        <taxon>Georgenia</taxon>
    </lineage>
</organism>
<proteinExistence type="predicted"/>
<sequence>MNESVWSARAKDEFDHTAVAVLTKDTQGKLKIDRHDSTSKHLAWAGAALAVVTPGLGLAVGAGGGAIVGHFHHNIPKDKVREAGTLLESGEAGLIIVAVNKKGTDITPLLRNAEKTSVTQTTAGNLSAEIDKEVAEAKAPPSEV</sequence>
<dbReference type="RefSeq" id="WP_143418103.1">
    <property type="nucleotide sequence ID" value="NZ_VJXR01000019.1"/>
</dbReference>
<dbReference type="AlphaFoldDB" id="A0A552WS72"/>
<reference evidence="1 2" key="1">
    <citation type="submission" date="2019-07" db="EMBL/GenBank/DDBJ databases">
        <title>Georgenia wutianyii sp. nov. and Georgenia *** sp. nov. isolated from plateau pika (Ochotona curzoniae) in the Qinghai-Tibet plateau of China.</title>
        <authorList>
            <person name="Tian Z."/>
        </authorList>
    </citation>
    <scope>NUCLEOTIDE SEQUENCE [LARGE SCALE GENOMIC DNA]</scope>
    <source>
        <strain evidence="1 2">Z446</strain>
    </source>
</reference>
<dbReference type="InterPro" id="IPR009200">
    <property type="entry name" value="DUF1269_membrane"/>
</dbReference>
<evidence type="ECO:0000313" key="2">
    <source>
        <dbReference type="Proteomes" id="UP000318693"/>
    </source>
</evidence>
<dbReference type="EMBL" id="VJXR01000019">
    <property type="protein sequence ID" value="TRW45688.1"/>
    <property type="molecule type" value="Genomic_DNA"/>
</dbReference>
<dbReference type="Proteomes" id="UP000318693">
    <property type="component" value="Unassembled WGS sequence"/>
</dbReference>